<proteinExistence type="predicted"/>
<dbReference type="GO" id="GO:1902201">
    <property type="term" value="P:negative regulation of bacterial-type flagellum-dependent cell motility"/>
    <property type="evidence" value="ECO:0007669"/>
    <property type="project" value="TreeGrafter"/>
</dbReference>
<dbReference type="RefSeq" id="WP_092559156.1">
    <property type="nucleotide sequence ID" value="NZ_FOYZ01000002.1"/>
</dbReference>
<dbReference type="GO" id="GO:0052621">
    <property type="term" value="F:diguanylate cyclase activity"/>
    <property type="evidence" value="ECO:0007669"/>
    <property type="project" value="TreeGrafter"/>
</dbReference>
<dbReference type="STRING" id="37658.SAMN05661086_00536"/>
<dbReference type="NCBIfam" id="TIGR00254">
    <property type="entry name" value="GGDEF"/>
    <property type="match status" value="1"/>
</dbReference>
<dbReference type="InterPro" id="IPR006059">
    <property type="entry name" value="SBP"/>
</dbReference>
<dbReference type="GO" id="GO:0043709">
    <property type="term" value="P:cell adhesion involved in single-species biofilm formation"/>
    <property type="evidence" value="ECO:0007669"/>
    <property type="project" value="TreeGrafter"/>
</dbReference>
<evidence type="ECO:0000313" key="4">
    <source>
        <dbReference type="Proteomes" id="UP000199659"/>
    </source>
</evidence>
<evidence type="ECO:0000313" key="3">
    <source>
        <dbReference type="EMBL" id="SFR62911.1"/>
    </source>
</evidence>
<dbReference type="SMART" id="SM00062">
    <property type="entry name" value="PBPb"/>
    <property type="match status" value="1"/>
</dbReference>
<accession>A0A1I6I8B2</accession>
<keyword evidence="1" id="KW-1133">Transmembrane helix</keyword>
<feature type="domain" description="GGDEF" evidence="2">
    <location>
        <begin position="887"/>
        <end position="1018"/>
    </location>
</feature>
<dbReference type="InterPro" id="IPR050469">
    <property type="entry name" value="Diguanylate_Cyclase"/>
</dbReference>
<sequence length="1018" mass="116234">MKDKVLKWTKDKPPWVKWLICLISILYVVVSVSQTIVASESTGDKQTIVVYTNQSKEILQPYKEAFEKKYNNVSVVYKCPKDYETEVTQLLQEGNCGDVLLIPGSISSSEYGKYFKSLGSRQQMELKYNYINSTNGTQVYGLPTFANALGLVYNKAVFEQAGITELPATIEDFYNDMEKIKERTEATPLYTNYASGWALGIWEEYTFGSMTGDSTYRNNGFLNEEKPFSKNTAHFKVYKLLYDLVANGLCEDNPEASNWDQSKKLLNEGKIGCMALGTWAVSQIKAAGPFPENVCYMPFPHTINGKQYMTVSADYSYAISRTSSNQEMARKYIDFMIEESGYAINNQCISIVKSDPYPESFSEMNNVNFLVNSQFTSKNYSRLLELSAKLDLSDTANQQRIVEAALYKRNETFEEIMDEWNEIWESGRTIPAEKETPVISNQGTIFDITGDYEIRFSLKEQELFQEADTITVGYVDDMPPLAYFCETKREFCGISADVLKILEQKTGLQLEYKAYASDEEMLQAAKNGEIQLLVNVGKWEQKPKEKITFSKTFLSDTMVLVKNKEANLEEIQNKPLAVLKGEILPAELTVDEKNIKYYDTVTQCFEAVNQNKASYTFINYYTANYYSIERRYKNISVIPLNYKCEVSIGFVPGADSRMISITNKVLYGISDGTYQRIVQSNLSSIKDIITVRHFVEANPIASIFGSLAVLSIVALLVIFLLYQRLRLHKKNAITAKRYEILAELADEYFFEYQVQKNILTLTEKLQSKFGTDAVIELDYYENDNQTLNSFLEILKMAKDRELKEENSFCCSMPDGDQEWFCMVYSYILDEKNAPTHLIGKITNVTKSVQEKKILTKKAQTDPLTGLFNREGFQSKIDVLQNAAGMLEDCTLIMLDLDYFKLVNDTLGHAGGDFALTLMADKMAELFPEEAIKCRYGGDEFIVFIDHCSDKEKIEELCKTFCETIHFELEYETKKAKLSVSMGVKISSVEITFKQLMFQADEQLYLMKKEGRNGYRINS</sequence>
<dbReference type="SUPFAM" id="SSF53850">
    <property type="entry name" value="Periplasmic binding protein-like II"/>
    <property type="match status" value="2"/>
</dbReference>
<dbReference type="Pfam" id="PF00990">
    <property type="entry name" value="GGDEF"/>
    <property type="match status" value="1"/>
</dbReference>
<protein>
    <submittedName>
        <fullName evidence="3">Diguanylate cyclase (GGDEF) domain-containing protein</fullName>
    </submittedName>
</protein>
<dbReference type="InterPro" id="IPR043128">
    <property type="entry name" value="Rev_trsase/Diguanyl_cyclase"/>
</dbReference>
<dbReference type="PANTHER" id="PTHR45138">
    <property type="entry name" value="REGULATORY COMPONENTS OF SENSORY TRANSDUCTION SYSTEM"/>
    <property type="match status" value="1"/>
</dbReference>
<dbReference type="Proteomes" id="UP000199659">
    <property type="component" value="Unassembled WGS sequence"/>
</dbReference>
<feature type="transmembrane region" description="Helical" evidence="1">
    <location>
        <begin position="700"/>
        <end position="722"/>
    </location>
</feature>
<dbReference type="SMART" id="SM00267">
    <property type="entry name" value="GGDEF"/>
    <property type="match status" value="1"/>
</dbReference>
<dbReference type="EMBL" id="FOYZ01000002">
    <property type="protein sequence ID" value="SFR62911.1"/>
    <property type="molecule type" value="Genomic_DNA"/>
</dbReference>
<dbReference type="PANTHER" id="PTHR45138:SF9">
    <property type="entry name" value="DIGUANYLATE CYCLASE DGCM-RELATED"/>
    <property type="match status" value="1"/>
</dbReference>
<dbReference type="PROSITE" id="PS50887">
    <property type="entry name" value="GGDEF"/>
    <property type="match status" value="1"/>
</dbReference>
<dbReference type="InterPro" id="IPR000160">
    <property type="entry name" value="GGDEF_dom"/>
</dbReference>
<dbReference type="SUPFAM" id="SSF55073">
    <property type="entry name" value="Nucleotide cyclase"/>
    <property type="match status" value="1"/>
</dbReference>
<dbReference type="Pfam" id="PF01547">
    <property type="entry name" value="SBP_bac_1"/>
    <property type="match status" value="1"/>
</dbReference>
<dbReference type="CDD" id="cd01007">
    <property type="entry name" value="PBP2_BvgS_HisK_like"/>
    <property type="match status" value="1"/>
</dbReference>
<dbReference type="InterPro" id="IPR029787">
    <property type="entry name" value="Nucleotide_cyclase"/>
</dbReference>
<keyword evidence="4" id="KW-1185">Reference proteome</keyword>
<dbReference type="Pfam" id="PF00497">
    <property type="entry name" value="SBP_bac_3"/>
    <property type="match status" value="1"/>
</dbReference>
<evidence type="ECO:0000259" key="2">
    <source>
        <dbReference type="PROSITE" id="PS50887"/>
    </source>
</evidence>
<dbReference type="InterPro" id="IPR001638">
    <property type="entry name" value="Solute-binding_3/MltF_N"/>
</dbReference>
<keyword evidence="1" id="KW-0812">Transmembrane</keyword>
<dbReference type="Gene3D" id="3.30.70.270">
    <property type="match status" value="1"/>
</dbReference>
<dbReference type="CDD" id="cd01949">
    <property type="entry name" value="GGDEF"/>
    <property type="match status" value="1"/>
</dbReference>
<dbReference type="GO" id="GO:0005886">
    <property type="term" value="C:plasma membrane"/>
    <property type="evidence" value="ECO:0007669"/>
    <property type="project" value="TreeGrafter"/>
</dbReference>
<gene>
    <name evidence="3" type="ORF">SAMN05661086_00536</name>
</gene>
<keyword evidence="1" id="KW-0472">Membrane</keyword>
<dbReference type="AlphaFoldDB" id="A0A1I6I8B2"/>
<organism evidence="3 4">
    <name type="scientific">Anaeromicropila populeti</name>
    <dbReference type="NCBI Taxonomy" id="37658"/>
    <lineage>
        <taxon>Bacteria</taxon>
        <taxon>Bacillati</taxon>
        <taxon>Bacillota</taxon>
        <taxon>Clostridia</taxon>
        <taxon>Lachnospirales</taxon>
        <taxon>Lachnospiraceae</taxon>
        <taxon>Anaeromicropila</taxon>
    </lineage>
</organism>
<dbReference type="Gene3D" id="3.40.190.10">
    <property type="entry name" value="Periplasmic binding protein-like II"/>
    <property type="match status" value="4"/>
</dbReference>
<evidence type="ECO:0000256" key="1">
    <source>
        <dbReference type="SAM" id="Phobius"/>
    </source>
</evidence>
<name>A0A1I6I8B2_9FIRM</name>
<dbReference type="OrthoDB" id="2060074at2"/>
<reference evidence="3 4" key="1">
    <citation type="submission" date="2016-10" db="EMBL/GenBank/DDBJ databases">
        <authorList>
            <person name="de Groot N.N."/>
        </authorList>
    </citation>
    <scope>NUCLEOTIDE SEQUENCE [LARGE SCALE GENOMIC DNA]</scope>
    <source>
        <strain evidence="3 4">743A</strain>
    </source>
</reference>